<dbReference type="EMBL" id="JACHKZ010000047">
    <property type="protein sequence ID" value="MBB6579983.1"/>
    <property type="molecule type" value="Genomic_DNA"/>
</dbReference>
<keyword evidence="2" id="KW-0732">Signal</keyword>
<dbReference type="Pfam" id="PF25564">
    <property type="entry name" value="DUF7933"/>
    <property type="match status" value="1"/>
</dbReference>
<feature type="chain" id="PRO_5046186285" evidence="2">
    <location>
        <begin position="24"/>
        <end position="496"/>
    </location>
</feature>
<keyword evidence="1" id="KW-1133">Transmembrane helix</keyword>
<keyword evidence="1" id="KW-0472">Membrane</keyword>
<feature type="transmembrane region" description="Helical" evidence="1">
    <location>
        <begin position="470"/>
        <end position="490"/>
    </location>
</feature>
<organism evidence="4 5">
    <name type="scientific">Comamonas odontotermitis</name>
    <dbReference type="NCBI Taxonomy" id="379895"/>
    <lineage>
        <taxon>Bacteria</taxon>
        <taxon>Pseudomonadati</taxon>
        <taxon>Pseudomonadota</taxon>
        <taxon>Betaproteobacteria</taxon>
        <taxon>Burkholderiales</taxon>
        <taxon>Comamonadaceae</taxon>
        <taxon>Comamonas</taxon>
    </lineage>
</organism>
<evidence type="ECO:0000256" key="1">
    <source>
        <dbReference type="SAM" id="Phobius"/>
    </source>
</evidence>
<comment type="caution">
    <text evidence="4">The sequence shown here is derived from an EMBL/GenBank/DDBJ whole genome shotgun (WGS) entry which is preliminary data.</text>
</comment>
<reference evidence="4 5" key="1">
    <citation type="submission" date="2020-08" db="EMBL/GenBank/DDBJ databases">
        <title>Functional genomics of gut bacteria from endangered species of beetles.</title>
        <authorList>
            <person name="Carlos-Shanley C."/>
        </authorList>
    </citation>
    <scope>NUCLEOTIDE SEQUENCE [LARGE SCALE GENOMIC DNA]</scope>
    <source>
        <strain evidence="4 5">S00124</strain>
    </source>
</reference>
<dbReference type="RefSeq" id="WP_221452154.1">
    <property type="nucleotide sequence ID" value="NZ_JACHKZ010000047.1"/>
</dbReference>
<keyword evidence="5" id="KW-1185">Reference proteome</keyword>
<gene>
    <name evidence="4" type="ORF">HNP33_004108</name>
</gene>
<evidence type="ECO:0000313" key="4">
    <source>
        <dbReference type="EMBL" id="MBB6579983.1"/>
    </source>
</evidence>
<keyword evidence="1" id="KW-0812">Transmembrane</keyword>
<dbReference type="InterPro" id="IPR057693">
    <property type="entry name" value="DUF7933"/>
</dbReference>
<evidence type="ECO:0000259" key="3">
    <source>
        <dbReference type="Pfam" id="PF25564"/>
    </source>
</evidence>
<feature type="signal peptide" evidence="2">
    <location>
        <begin position="1"/>
        <end position="23"/>
    </location>
</feature>
<protein>
    <submittedName>
        <fullName evidence="4">Repeat protein (TIGR01451 family)</fullName>
    </submittedName>
</protein>
<dbReference type="Proteomes" id="UP000562492">
    <property type="component" value="Unassembled WGS sequence"/>
</dbReference>
<name>A0ABR6RLC7_9BURK</name>
<proteinExistence type="predicted"/>
<evidence type="ECO:0000313" key="5">
    <source>
        <dbReference type="Proteomes" id="UP000562492"/>
    </source>
</evidence>
<feature type="domain" description="DUF7933" evidence="3">
    <location>
        <begin position="208"/>
        <end position="295"/>
    </location>
</feature>
<accession>A0ABR6RLC7</accession>
<evidence type="ECO:0000256" key="2">
    <source>
        <dbReference type="SAM" id="SignalP"/>
    </source>
</evidence>
<sequence>MMKKLRWLGFALASAAVANYSHAVENEVIMDFAGQPNNLPLYTSASGLGTMSVSPAGGGGFSVPAGHTAFVTSPGSGITTVFTPSSTAVPTRIAFYDQRASTYRDISAKCLNPSTQVIEPCDLSNVASFPRTNNPTGAAPYTQVPAYTWFAAPTSILRATTPGAANQNIQSNGGYITLPPYVREITVTAYGSGNADFSGTDIYMADAPSVSKAFAPSAVTPGGQTTLTITIKNPGLGAPIPAVNISDALPAPLKLVSASHTCTGGTLTATAGSSSLTLTGATLPVAGCQISAAVEWPGDATGISACTATPTVTNRITPPAQFSTAAGQLNTEALADLSCSYTPPPPVVSLVCTPTELFDSPNQQSVCTITSNTAAGASGLNVNLSLPPSNPRYASTCPALITIAGGQTSTTCTITATANTVVGDGDVVATLSIAPPSNVTDYTVTGAPAQVTVKDDDKASPQDAAPVPSLNSLATMLLSLIFAALGWAALQRKRGN</sequence>